<keyword evidence="1" id="KW-1133">Transmembrane helix</keyword>
<protein>
    <submittedName>
        <fullName evidence="2">Uncharacterized protein</fullName>
    </submittedName>
</protein>
<dbReference type="Proteomes" id="UP001241926">
    <property type="component" value="Unassembled WGS sequence"/>
</dbReference>
<gene>
    <name evidence="2" type="ORF">QNN03_33045</name>
</gene>
<dbReference type="EMBL" id="JASJUS010000045">
    <property type="protein sequence ID" value="MDL2081286.1"/>
    <property type="molecule type" value="Genomic_DNA"/>
</dbReference>
<organism evidence="2 3">
    <name type="scientific">Streptomyces fuscus</name>
    <dbReference type="NCBI Taxonomy" id="3048495"/>
    <lineage>
        <taxon>Bacteria</taxon>
        <taxon>Bacillati</taxon>
        <taxon>Actinomycetota</taxon>
        <taxon>Actinomycetes</taxon>
        <taxon>Kitasatosporales</taxon>
        <taxon>Streptomycetaceae</taxon>
        <taxon>Streptomyces</taxon>
    </lineage>
</organism>
<name>A0ABT7J8S9_9ACTN</name>
<reference evidence="2 3" key="1">
    <citation type="submission" date="2023-05" db="EMBL/GenBank/DDBJ databases">
        <title>Streptomyces fuscus sp. nov., a brown-black pigment producing actinomyces isolated from dry sand of Sea duck farm.</title>
        <authorList>
            <person name="Xie J."/>
            <person name="Shen N."/>
        </authorList>
    </citation>
    <scope>NUCLEOTIDE SEQUENCE [LARGE SCALE GENOMIC DNA]</scope>
    <source>
        <strain evidence="2 3">GXMU-J15</strain>
    </source>
</reference>
<keyword evidence="3" id="KW-1185">Reference proteome</keyword>
<dbReference type="RefSeq" id="WP_093723624.1">
    <property type="nucleotide sequence ID" value="NZ_JASJUS010000045.1"/>
</dbReference>
<comment type="caution">
    <text evidence="2">The sequence shown here is derived from an EMBL/GenBank/DDBJ whole genome shotgun (WGS) entry which is preliminary data.</text>
</comment>
<keyword evidence="1" id="KW-0472">Membrane</keyword>
<evidence type="ECO:0000256" key="1">
    <source>
        <dbReference type="SAM" id="Phobius"/>
    </source>
</evidence>
<feature type="transmembrane region" description="Helical" evidence="1">
    <location>
        <begin position="18"/>
        <end position="43"/>
    </location>
</feature>
<evidence type="ECO:0000313" key="3">
    <source>
        <dbReference type="Proteomes" id="UP001241926"/>
    </source>
</evidence>
<proteinExistence type="predicted"/>
<sequence>MAADQTGGTVVTGRAHRFVTTGCLTVLIALITVLGVVVGSLWYRHWHDGTVNSDRRDEAYASILKQARADADDTVRALGESGATDADTLTGVIWRHSKAPVITYDDSSRGFTATARRFTEYEEKAIWGGGPVRVTRCFVVIYTPGAGRAWTSRVSERDDAVCRPATEIDGLAQLVRKRIGSMYPEDLTKAGVRKALDPLGKQRSYDVRSVVREADTVTVLAVLSTADATTSQCYRVARPADDAIPDSTTAVPASSC</sequence>
<keyword evidence="1" id="KW-0812">Transmembrane</keyword>
<accession>A0ABT7J8S9</accession>
<evidence type="ECO:0000313" key="2">
    <source>
        <dbReference type="EMBL" id="MDL2081286.1"/>
    </source>
</evidence>